<feature type="non-terminal residue" evidence="1">
    <location>
        <position position="52"/>
    </location>
</feature>
<gene>
    <name evidence="1" type="ORF">METZ01_LOCUS235304</name>
</gene>
<dbReference type="EMBL" id="UINC01059248">
    <property type="protein sequence ID" value="SVB82450.1"/>
    <property type="molecule type" value="Genomic_DNA"/>
</dbReference>
<organism evidence="1">
    <name type="scientific">marine metagenome</name>
    <dbReference type="NCBI Taxonomy" id="408172"/>
    <lineage>
        <taxon>unclassified sequences</taxon>
        <taxon>metagenomes</taxon>
        <taxon>ecological metagenomes</taxon>
    </lineage>
</organism>
<accession>A0A382H5B8</accession>
<proteinExistence type="predicted"/>
<dbReference type="AlphaFoldDB" id="A0A382H5B8"/>
<reference evidence="1" key="1">
    <citation type="submission" date="2018-05" db="EMBL/GenBank/DDBJ databases">
        <authorList>
            <person name="Lanie J.A."/>
            <person name="Ng W.-L."/>
            <person name="Kazmierczak K.M."/>
            <person name="Andrzejewski T.M."/>
            <person name="Davidsen T.M."/>
            <person name="Wayne K.J."/>
            <person name="Tettelin H."/>
            <person name="Glass J.I."/>
            <person name="Rusch D."/>
            <person name="Podicherti R."/>
            <person name="Tsui H.-C.T."/>
            <person name="Winkler M.E."/>
        </authorList>
    </citation>
    <scope>NUCLEOTIDE SEQUENCE</scope>
</reference>
<protein>
    <submittedName>
        <fullName evidence="1">Uncharacterized protein</fullName>
    </submittedName>
</protein>
<sequence length="52" mass="5927">MATPSWLDTPGPIRPGEEIDQERLRSYLLTVLPHLEDQRLRLVVASLVITET</sequence>
<evidence type="ECO:0000313" key="1">
    <source>
        <dbReference type="EMBL" id="SVB82450.1"/>
    </source>
</evidence>
<name>A0A382H5B8_9ZZZZ</name>